<evidence type="ECO:0000313" key="1">
    <source>
        <dbReference type="EMBL" id="SPD48869.1"/>
    </source>
</evidence>
<sequence length="24" mass="2857">MTSVKIYLFKVRHAFNEAFTALNR</sequence>
<keyword evidence="1" id="KW-0614">Plasmid</keyword>
<geneLocation type="plasmid" evidence="1">
    <name>I</name>
</geneLocation>
<reference evidence="1" key="1">
    <citation type="submission" date="2018-01" db="EMBL/GenBank/DDBJ databases">
        <authorList>
            <person name="Gaut B.S."/>
            <person name="Morton B.R."/>
            <person name="Clegg M.T."/>
            <person name="Duvall M.R."/>
        </authorList>
    </citation>
    <scope>NUCLEOTIDE SEQUENCE</scope>
    <source>
        <strain evidence="1">Cupriavidus taiwanensis STM 8555</strain>
    </source>
</reference>
<accession>A0A375FJ13</accession>
<gene>
    <name evidence="1" type="ORF">CBM2612_P0214</name>
</gene>
<organism evidence="1">
    <name type="scientific">Cupriavidus taiwanensis</name>
    <dbReference type="NCBI Taxonomy" id="164546"/>
    <lineage>
        <taxon>Bacteria</taxon>
        <taxon>Pseudomonadati</taxon>
        <taxon>Pseudomonadota</taxon>
        <taxon>Betaproteobacteria</taxon>
        <taxon>Burkholderiales</taxon>
        <taxon>Burkholderiaceae</taxon>
        <taxon>Cupriavidus</taxon>
    </lineage>
</organism>
<dbReference type="AlphaFoldDB" id="A0A375FJ13"/>
<protein>
    <submittedName>
        <fullName evidence="1">Uncharacterized protein</fullName>
    </submittedName>
</protein>
<name>A0A375FJ13_9BURK</name>
<dbReference type="EMBL" id="LT984809">
    <property type="protein sequence ID" value="SPD48869.1"/>
    <property type="molecule type" value="Genomic_DNA"/>
</dbReference>
<proteinExistence type="predicted"/>